<feature type="compositionally biased region" description="Low complexity" evidence="1">
    <location>
        <begin position="1011"/>
        <end position="1034"/>
    </location>
</feature>
<feature type="compositionally biased region" description="Basic and acidic residues" evidence="1">
    <location>
        <begin position="694"/>
        <end position="707"/>
    </location>
</feature>
<feature type="region of interest" description="Disordered" evidence="1">
    <location>
        <begin position="995"/>
        <end position="1073"/>
    </location>
</feature>
<name>A0ABR1J6E5_9AGAR</name>
<comment type="caution">
    <text evidence="2">The sequence shown here is derived from an EMBL/GenBank/DDBJ whole genome shotgun (WGS) entry which is preliminary data.</text>
</comment>
<feature type="region of interest" description="Disordered" evidence="1">
    <location>
        <begin position="904"/>
        <end position="929"/>
    </location>
</feature>
<feature type="compositionally biased region" description="Basic and acidic residues" evidence="1">
    <location>
        <begin position="1123"/>
        <end position="1133"/>
    </location>
</feature>
<organism evidence="2 3">
    <name type="scientific">Marasmiellus scandens</name>
    <dbReference type="NCBI Taxonomy" id="2682957"/>
    <lineage>
        <taxon>Eukaryota</taxon>
        <taxon>Fungi</taxon>
        <taxon>Dikarya</taxon>
        <taxon>Basidiomycota</taxon>
        <taxon>Agaricomycotina</taxon>
        <taxon>Agaricomycetes</taxon>
        <taxon>Agaricomycetidae</taxon>
        <taxon>Agaricales</taxon>
        <taxon>Marasmiineae</taxon>
        <taxon>Omphalotaceae</taxon>
        <taxon>Marasmiellus</taxon>
    </lineage>
</organism>
<dbReference type="EMBL" id="JBANRG010000036">
    <property type="protein sequence ID" value="KAK7449162.1"/>
    <property type="molecule type" value="Genomic_DNA"/>
</dbReference>
<reference evidence="2 3" key="1">
    <citation type="submission" date="2024-01" db="EMBL/GenBank/DDBJ databases">
        <title>A draft genome for the cacao thread blight pathogen Marasmiellus scandens.</title>
        <authorList>
            <person name="Baruah I.K."/>
            <person name="Leung J."/>
            <person name="Bukari Y."/>
            <person name="Amoako-Attah I."/>
            <person name="Meinhardt L.W."/>
            <person name="Bailey B.A."/>
            <person name="Cohen S.P."/>
        </authorList>
    </citation>
    <scope>NUCLEOTIDE SEQUENCE [LARGE SCALE GENOMIC DNA]</scope>
    <source>
        <strain evidence="2 3">GH-19</strain>
    </source>
</reference>
<feature type="region of interest" description="Disordered" evidence="1">
    <location>
        <begin position="685"/>
        <end position="708"/>
    </location>
</feature>
<gene>
    <name evidence="2" type="ORF">VKT23_013312</name>
</gene>
<evidence type="ECO:0000256" key="1">
    <source>
        <dbReference type="SAM" id="MobiDB-lite"/>
    </source>
</evidence>
<keyword evidence="3" id="KW-1185">Reference proteome</keyword>
<dbReference type="Proteomes" id="UP001498398">
    <property type="component" value="Unassembled WGS sequence"/>
</dbReference>
<proteinExistence type="predicted"/>
<evidence type="ECO:0000313" key="3">
    <source>
        <dbReference type="Proteomes" id="UP001498398"/>
    </source>
</evidence>
<feature type="compositionally biased region" description="Basic and acidic residues" evidence="1">
    <location>
        <begin position="316"/>
        <end position="334"/>
    </location>
</feature>
<evidence type="ECO:0000313" key="2">
    <source>
        <dbReference type="EMBL" id="KAK7449162.1"/>
    </source>
</evidence>
<feature type="region of interest" description="Disordered" evidence="1">
    <location>
        <begin position="217"/>
        <end position="240"/>
    </location>
</feature>
<feature type="region of interest" description="Disordered" evidence="1">
    <location>
        <begin position="1092"/>
        <end position="1133"/>
    </location>
</feature>
<feature type="region of interest" description="Disordered" evidence="1">
    <location>
        <begin position="540"/>
        <end position="575"/>
    </location>
</feature>
<feature type="compositionally biased region" description="Basic and acidic residues" evidence="1">
    <location>
        <begin position="1092"/>
        <end position="1104"/>
    </location>
</feature>
<accession>A0ABR1J6E5</accession>
<protein>
    <submittedName>
        <fullName evidence="2">Uncharacterized protein</fullName>
    </submittedName>
</protein>
<feature type="region of interest" description="Disordered" evidence="1">
    <location>
        <begin position="300"/>
        <end position="334"/>
    </location>
</feature>
<sequence length="1133" mass="125473">MDVLSHQELRPEPIRTAKFLADIPMSEALQPKDTIIMTGYLEGEGSEMYKVPAEIRVRMMEPGKGTVKSRPTRNPFPFPLPDVISTNLKIWPAWTGMEVEALLMPRMTETGEPVPASKIRRYSSPFTLKAQTDSMDKMFAVDVTIQPRRYHGGLMVYCRAQGPMPESTLFRFTTAELVERKMRLGEKEVIDGFVQWLEEEDGAREVPAKVEIECRRKSEADRHKRRVSSGNLESERKLTCSEQSWDSDSDNFVECGLLLDNRSRRVLAELTSDADPFYPIHTASSPLLYHLDPEPDTFIKRSRSPKPGLTLLPVDQLRDGQEEEEKPPQFRIETEEGLSYSVPLPSHICANTESLPKATTTSNPVNENVQALAQRIGFLLDNACEVRDRPDLVHPLVIVTQYATLQNPRQLHGVPVYEGTGTEALFLYINGDGEPAVRKGSFTYQANFDPYYLYLTPEAYGSGAKQHSHEILLIQVHNGKHLSSSERASSTAVAQEPTWLQGADGGDLPSPANAMASFLGVQEGDWDPDMPHVLACAEDDNASTSSSMPGLIAGSDDEGERVTTAEQEEDGDDFPACTETELIPITAQHIYTDSNPHPHLYADPRVLSGTSSISLARDVERHRWTTLAHSGGADVRARALEHLRRLGSNTREGRTTIDDILGALSGQRPYPPSMFISRILPVLESQNTPPSANPREELTRNPRRNEDYPVMQPSLLATVLGSFSDPQEPAPAYSPHPDTITMYVGMVLQAFRERFVRRDAPVSTILIQPSDPRVRQVMIAGPRRSEVVILNRNVAGFELVKKAIEVSPTFAAYGRGLEVLGTVGAVANAVRKSIMVMMRSGILPIPGYTPFPTHASPERMFQELLEGYTPVFPEEIPVAQFIYLVAHLLNEFVTGVMQTVRELESHQAPPPIPSPTPTTQEAPDPLTESINPRLSALSLEDTRGEPMNGLPPISTSGSQTSVLFTGWAEQEEMGWEGIMREERDTLEEDIFGSELSSLSEEDGENEWTDTSSSNSAYSPESASSESQDPDSSSSESEDDNSGTEPTLIIAPTPRLEPALLSPPPLLQFNDTPIAHSGSVASSLRADDGHELTRPWLQHHEEVTAKRRALRPRPFNSKTVIENASRHEQRPQSG</sequence>